<evidence type="ECO:0000313" key="3">
    <source>
        <dbReference type="Proteomes" id="UP000823521"/>
    </source>
</evidence>
<comment type="caution">
    <text evidence="2">The sequence shown here is derived from an EMBL/GenBank/DDBJ whole genome shotgun (WGS) entry which is preliminary data.</text>
</comment>
<proteinExistence type="predicted"/>
<dbReference type="RefSeq" id="WP_208810995.1">
    <property type="nucleotide sequence ID" value="NZ_WVUH01000006.1"/>
</dbReference>
<evidence type="ECO:0008006" key="4">
    <source>
        <dbReference type="Google" id="ProtNLM"/>
    </source>
</evidence>
<feature type="region of interest" description="Disordered" evidence="1">
    <location>
        <begin position="96"/>
        <end position="120"/>
    </location>
</feature>
<accession>A0ABS3VJX3</accession>
<reference evidence="2 3" key="1">
    <citation type="submission" date="2019-12" db="EMBL/GenBank/DDBJ databases">
        <title>Whole genome sequencing of endophytic Actinobacterium Micromonospora sp. MPMI6T.</title>
        <authorList>
            <person name="Evv R."/>
            <person name="Podile A.R."/>
        </authorList>
    </citation>
    <scope>NUCLEOTIDE SEQUENCE [LARGE SCALE GENOMIC DNA]</scope>
    <source>
        <strain evidence="2 3">MPMI6</strain>
    </source>
</reference>
<organism evidence="2 3">
    <name type="scientific">Micromonospora echinofusca</name>
    <dbReference type="NCBI Taxonomy" id="47858"/>
    <lineage>
        <taxon>Bacteria</taxon>
        <taxon>Bacillati</taxon>
        <taxon>Actinomycetota</taxon>
        <taxon>Actinomycetes</taxon>
        <taxon>Micromonosporales</taxon>
        <taxon>Micromonosporaceae</taxon>
        <taxon>Micromonospora</taxon>
    </lineage>
</organism>
<protein>
    <recommendedName>
        <fullName evidence="4">Phosphotransferase enzyme family protein</fullName>
    </recommendedName>
</protein>
<sequence length="337" mass="35774">MTAAPTLHRFATSLLAISVRRTPDGYLWVREPGPSYRPPTPVPDGLLDRVGRLHPAIRTPATDGRAFHYPTAGPFSAAMLLSALRADPVRVPTDPVRVPTDHTEPDNPSRVAPARPLRATAGPDRRALLADGLRAAGAALAALHRHPLPAQVVDEHPGPARLGRWLAGNPDPATPVGRLRAEAYPRLGAARWARLDAALRALTAVAGGDRPALLHGAASLSVIVPQSRGRSVLLTGEAFARGPWWLDLGWLVAELHEVRAAAAVGLPAAPDGDLDDLHRALVEGYGRPVDPDVVAVLAAARVLTHAHDFAAYVGWHDQLLDYLDITADLVDRLPGGA</sequence>
<evidence type="ECO:0000313" key="2">
    <source>
        <dbReference type="EMBL" id="MBO4204809.1"/>
    </source>
</evidence>
<keyword evidence="3" id="KW-1185">Reference proteome</keyword>
<gene>
    <name evidence="2" type="ORF">GSF22_02135</name>
</gene>
<dbReference type="Proteomes" id="UP000823521">
    <property type="component" value="Unassembled WGS sequence"/>
</dbReference>
<dbReference type="EMBL" id="WVUH01000006">
    <property type="protein sequence ID" value="MBO4204809.1"/>
    <property type="molecule type" value="Genomic_DNA"/>
</dbReference>
<evidence type="ECO:0000256" key="1">
    <source>
        <dbReference type="SAM" id="MobiDB-lite"/>
    </source>
</evidence>
<name>A0ABS3VJX3_MICEH</name>